<accession>A0A6B3L7A9</accession>
<gene>
    <name evidence="7" type="ORF">G3M56_008700</name>
</gene>
<keyword evidence="6" id="KW-0472">Membrane</keyword>
<proteinExistence type="inferred from homology"/>
<keyword evidence="4" id="KW-0812">Transmembrane</keyword>
<dbReference type="Pfam" id="PF03601">
    <property type="entry name" value="Cons_hypoth698"/>
    <property type="match status" value="1"/>
</dbReference>
<evidence type="ECO:0000313" key="8">
    <source>
        <dbReference type="Proteomes" id="UP000475117"/>
    </source>
</evidence>
<dbReference type="PANTHER" id="PTHR30106:SF2">
    <property type="entry name" value="UPF0324 INNER MEMBRANE PROTEIN YEIH"/>
    <property type="match status" value="1"/>
</dbReference>
<organism evidence="7 8">
    <name type="scientific">Sulfuriroseicoccus oceanibius</name>
    <dbReference type="NCBI Taxonomy" id="2707525"/>
    <lineage>
        <taxon>Bacteria</taxon>
        <taxon>Pseudomonadati</taxon>
        <taxon>Verrucomicrobiota</taxon>
        <taxon>Verrucomicrobiia</taxon>
        <taxon>Verrucomicrobiales</taxon>
        <taxon>Verrucomicrobiaceae</taxon>
        <taxon>Sulfuriroseicoccus</taxon>
    </lineage>
</organism>
<protein>
    <submittedName>
        <fullName evidence="7">Putative sulfate exporter family transporter</fullName>
    </submittedName>
</protein>
<evidence type="ECO:0000256" key="4">
    <source>
        <dbReference type="ARBA" id="ARBA00022692"/>
    </source>
</evidence>
<evidence type="ECO:0000256" key="2">
    <source>
        <dbReference type="ARBA" id="ARBA00007977"/>
    </source>
</evidence>
<dbReference type="GO" id="GO:0005886">
    <property type="term" value="C:plasma membrane"/>
    <property type="evidence" value="ECO:0007669"/>
    <property type="project" value="UniProtKB-SubCell"/>
</dbReference>
<keyword evidence="8" id="KW-1185">Reference proteome</keyword>
<sequence>MKIVSSLKSVGPGLALVVAIASAAWLMAPVVPVFDRVTLALVIGAAVRGVWGASGRCELGIRIGERQMLSAAIVLMGCQFGAGAISEIGQVLPTVIATIGVTLLAALLIGRWFGLSLRFSLLLGAGNAICGASAIAGVAPGLHADEREIGVAVGVVNLLGTVGMLAVPVLALKCGFGAEESACLIGGSLQAIGQAVAAGYSLGESVGELSTVVKMLRVSLLLPVALLLPLVLRIGDSGSSVGGRRVRGWRSVPWYLVGFVLCAVMASSGAVDSVTDVLGKFAKPALVIAMAAIGLRIDPRVLLRQAPRALVVGALVNGVQIAFLISMLSY</sequence>
<dbReference type="KEGG" id="soa:G3M56_008700"/>
<name>A0A6B3L7A9_9BACT</name>
<dbReference type="AlphaFoldDB" id="A0A6B3L7A9"/>
<dbReference type="EMBL" id="CP066776">
    <property type="protein sequence ID" value="QQL43973.1"/>
    <property type="molecule type" value="Genomic_DNA"/>
</dbReference>
<dbReference type="RefSeq" id="WP_164363479.1">
    <property type="nucleotide sequence ID" value="NZ_CP066776.1"/>
</dbReference>
<reference evidence="7 8" key="1">
    <citation type="submission" date="2020-12" db="EMBL/GenBank/DDBJ databases">
        <title>Sulforoseuscoccus oceanibium gen. nov., sp. nov., a representative of the phylum Verrucomicrobia with special cytoplasmic membrane, and proposal of Sulforoseuscoccusaceae fam. nov.</title>
        <authorList>
            <person name="Xi F."/>
        </authorList>
    </citation>
    <scope>NUCLEOTIDE SEQUENCE [LARGE SCALE GENOMIC DNA]</scope>
    <source>
        <strain evidence="7 8">T37</strain>
    </source>
</reference>
<dbReference type="Proteomes" id="UP000475117">
    <property type="component" value="Chromosome"/>
</dbReference>
<evidence type="ECO:0000256" key="1">
    <source>
        <dbReference type="ARBA" id="ARBA00004651"/>
    </source>
</evidence>
<dbReference type="InterPro" id="IPR018383">
    <property type="entry name" value="UPF0324_pro"/>
</dbReference>
<evidence type="ECO:0000256" key="5">
    <source>
        <dbReference type="ARBA" id="ARBA00022989"/>
    </source>
</evidence>
<dbReference type="PANTHER" id="PTHR30106">
    <property type="entry name" value="INNER MEMBRANE PROTEIN YEIH-RELATED"/>
    <property type="match status" value="1"/>
</dbReference>
<evidence type="ECO:0000256" key="3">
    <source>
        <dbReference type="ARBA" id="ARBA00022475"/>
    </source>
</evidence>
<comment type="subcellular location">
    <subcellularLocation>
        <location evidence="1">Cell membrane</location>
        <topology evidence="1">Multi-pass membrane protein</topology>
    </subcellularLocation>
</comment>
<evidence type="ECO:0000256" key="6">
    <source>
        <dbReference type="ARBA" id="ARBA00023136"/>
    </source>
</evidence>
<comment type="similarity">
    <text evidence="2">Belongs to the UPF0324 family.</text>
</comment>
<evidence type="ECO:0000313" key="7">
    <source>
        <dbReference type="EMBL" id="QQL43973.1"/>
    </source>
</evidence>
<keyword evidence="5" id="KW-1133">Transmembrane helix</keyword>
<keyword evidence="3" id="KW-1003">Cell membrane</keyword>